<evidence type="ECO:0000256" key="3">
    <source>
        <dbReference type="ARBA" id="ARBA00023125"/>
    </source>
</evidence>
<accession>A0AAE1KFL6</accession>
<dbReference type="PROSITE" id="PS50811">
    <property type="entry name" value="WRKY"/>
    <property type="match status" value="1"/>
</dbReference>
<reference evidence="8" key="1">
    <citation type="submission" date="2023-10" db="EMBL/GenBank/DDBJ databases">
        <title>Chromosome-level genome of the transformable northern wattle, Acacia crassicarpa.</title>
        <authorList>
            <person name="Massaro I."/>
            <person name="Sinha N.R."/>
            <person name="Poethig S."/>
            <person name="Leichty A.R."/>
        </authorList>
    </citation>
    <scope>NUCLEOTIDE SEQUENCE</scope>
    <source>
        <strain evidence="8">Acra3RX</strain>
        <tissue evidence="8">Leaf</tissue>
    </source>
</reference>
<dbReference type="SMART" id="SM00774">
    <property type="entry name" value="WRKY"/>
    <property type="match status" value="1"/>
</dbReference>
<proteinExistence type="predicted"/>
<evidence type="ECO:0000256" key="1">
    <source>
        <dbReference type="ARBA" id="ARBA00004123"/>
    </source>
</evidence>
<evidence type="ECO:0000313" key="8">
    <source>
        <dbReference type="EMBL" id="KAK4273784.1"/>
    </source>
</evidence>
<evidence type="ECO:0000256" key="2">
    <source>
        <dbReference type="ARBA" id="ARBA00023015"/>
    </source>
</evidence>
<sequence length="293" mass="32285">MEETTGCLIQRGCELSRHLELDLPNLANQPDILFTSIDEIVNTFLAAKESLRLFSQHQTPPSSSFDHMPATSNFMPEWPIRFISHAQPTDQSIHDQMQRPQAAQKRLRKSNSRKSDLETKTVMVEAPKFGNTEIPPEDGFTWRKYGQKEIFGCVYPRSYYRCTHQKLYKCPAKKQVQRVDNSPHTFAVTYRGSHTCVMSSTAPSSAPPPHLFVDFNTTVSPQLSSSSTSVSQWLPSPHLGLCTGGASAATPGTAGGGPSTSRYGSSTDYTVADMANAMFNNSTGSSAANARYH</sequence>
<evidence type="ECO:0000256" key="5">
    <source>
        <dbReference type="ARBA" id="ARBA00023242"/>
    </source>
</evidence>
<dbReference type="AlphaFoldDB" id="A0AAE1KFL6"/>
<feature type="domain" description="WRKY" evidence="7">
    <location>
        <begin position="137"/>
        <end position="194"/>
    </location>
</feature>
<keyword evidence="2" id="KW-0805">Transcription regulation</keyword>
<evidence type="ECO:0000259" key="7">
    <source>
        <dbReference type="PROSITE" id="PS50811"/>
    </source>
</evidence>
<dbReference type="Gene3D" id="2.20.25.80">
    <property type="entry name" value="WRKY domain"/>
    <property type="match status" value="1"/>
</dbReference>
<dbReference type="GO" id="GO:0003700">
    <property type="term" value="F:DNA-binding transcription factor activity"/>
    <property type="evidence" value="ECO:0007669"/>
    <property type="project" value="InterPro"/>
</dbReference>
<keyword evidence="9" id="KW-1185">Reference proteome</keyword>
<evidence type="ECO:0000256" key="4">
    <source>
        <dbReference type="ARBA" id="ARBA00023163"/>
    </source>
</evidence>
<dbReference type="PANTHER" id="PTHR31282">
    <property type="entry name" value="WRKY TRANSCRIPTION FACTOR 21-RELATED"/>
    <property type="match status" value="1"/>
</dbReference>
<comment type="caution">
    <text evidence="8">The sequence shown here is derived from an EMBL/GenBank/DDBJ whole genome shotgun (WGS) entry which is preliminary data.</text>
</comment>
<keyword evidence="5" id="KW-0539">Nucleus</keyword>
<comment type="subcellular location">
    <subcellularLocation>
        <location evidence="1">Nucleus</location>
    </subcellularLocation>
</comment>
<dbReference type="GO" id="GO:0005634">
    <property type="term" value="C:nucleus"/>
    <property type="evidence" value="ECO:0007669"/>
    <property type="project" value="UniProtKB-SubCell"/>
</dbReference>
<protein>
    <recommendedName>
        <fullName evidence="7">WRKY domain-containing protein</fullName>
    </recommendedName>
</protein>
<dbReference type="Proteomes" id="UP001293593">
    <property type="component" value="Unassembled WGS sequence"/>
</dbReference>
<organism evidence="8 9">
    <name type="scientific">Acacia crassicarpa</name>
    <name type="common">northern wattle</name>
    <dbReference type="NCBI Taxonomy" id="499986"/>
    <lineage>
        <taxon>Eukaryota</taxon>
        <taxon>Viridiplantae</taxon>
        <taxon>Streptophyta</taxon>
        <taxon>Embryophyta</taxon>
        <taxon>Tracheophyta</taxon>
        <taxon>Spermatophyta</taxon>
        <taxon>Magnoliopsida</taxon>
        <taxon>eudicotyledons</taxon>
        <taxon>Gunneridae</taxon>
        <taxon>Pentapetalae</taxon>
        <taxon>rosids</taxon>
        <taxon>fabids</taxon>
        <taxon>Fabales</taxon>
        <taxon>Fabaceae</taxon>
        <taxon>Caesalpinioideae</taxon>
        <taxon>mimosoid clade</taxon>
        <taxon>Acacieae</taxon>
        <taxon>Acacia</taxon>
    </lineage>
</organism>
<dbReference type="Pfam" id="PF03106">
    <property type="entry name" value="WRKY"/>
    <property type="match status" value="1"/>
</dbReference>
<feature type="region of interest" description="Disordered" evidence="6">
    <location>
        <begin position="89"/>
        <end position="121"/>
    </location>
</feature>
<evidence type="ECO:0000256" key="6">
    <source>
        <dbReference type="SAM" id="MobiDB-lite"/>
    </source>
</evidence>
<dbReference type="EMBL" id="JAWXYG010000004">
    <property type="protein sequence ID" value="KAK4273784.1"/>
    <property type="molecule type" value="Genomic_DNA"/>
</dbReference>
<evidence type="ECO:0000313" key="9">
    <source>
        <dbReference type="Proteomes" id="UP001293593"/>
    </source>
</evidence>
<dbReference type="InterPro" id="IPR003657">
    <property type="entry name" value="WRKY_dom"/>
</dbReference>
<dbReference type="InterPro" id="IPR044810">
    <property type="entry name" value="WRKY_plant"/>
</dbReference>
<dbReference type="GO" id="GO:0043565">
    <property type="term" value="F:sequence-specific DNA binding"/>
    <property type="evidence" value="ECO:0007669"/>
    <property type="project" value="InterPro"/>
</dbReference>
<keyword evidence="3" id="KW-0238">DNA-binding</keyword>
<keyword evidence="4" id="KW-0804">Transcription</keyword>
<dbReference type="SUPFAM" id="SSF118290">
    <property type="entry name" value="WRKY DNA-binding domain"/>
    <property type="match status" value="1"/>
</dbReference>
<gene>
    <name evidence="8" type="ORF">QN277_017115</name>
</gene>
<name>A0AAE1KFL6_9FABA</name>
<dbReference type="InterPro" id="IPR036576">
    <property type="entry name" value="WRKY_dom_sf"/>
</dbReference>